<keyword evidence="1" id="KW-0862">Zinc</keyword>
<keyword evidence="1" id="KW-0863">Zinc-finger</keyword>
<protein>
    <recommendedName>
        <fullName evidence="2">CCHC-type domain-containing protein</fullName>
    </recommendedName>
</protein>
<dbReference type="SMART" id="SM00343">
    <property type="entry name" value="ZnF_C2HC"/>
    <property type="match status" value="1"/>
</dbReference>
<dbReference type="SUPFAM" id="SSF57756">
    <property type="entry name" value="Retrovirus zinc finger-like domains"/>
    <property type="match status" value="1"/>
</dbReference>
<comment type="caution">
    <text evidence="3">The sequence shown here is derived from an EMBL/GenBank/DDBJ whole genome shotgun (WGS) entry which is preliminary data.</text>
</comment>
<dbReference type="EMBL" id="BKCJ011289586">
    <property type="protein sequence ID" value="GFD15878.1"/>
    <property type="molecule type" value="Genomic_DNA"/>
</dbReference>
<keyword evidence="1" id="KW-0479">Metal-binding</keyword>
<name>A0A699U3L4_TANCI</name>
<dbReference type="GO" id="GO:0008270">
    <property type="term" value="F:zinc ion binding"/>
    <property type="evidence" value="ECO:0007669"/>
    <property type="project" value="UniProtKB-KW"/>
</dbReference>
<dbReference type="Pfam" id="PF00098">
    <property type="entry name" value="zf-CCHC"/>
    <property type="match status" value="1"/>
</dbReference>
<dbReference type="InterPro" id="IPR001878">
    <property type="entry name" value="Znf_CCHC"/>
</dbReference>
<sequence length="143" mass="16188">LRAERIAHTANPLALVAQQQPVYHPQIHPTHYTKNSSTRSQQAAIKNRGKAIVNSPLPIYDQEPSTVNEDDELLGNVAGARETVGTTMVKKSRIQCYNCKEFGHAARECHKPKRVKDVAYHREKMLFCKQEEAVIQLNIDQDD</sequence>
<proteinExistence type="predicted"/>
<organism evidence="3">
    <name type="scientific">Tanacetum cinerariifolium</name>
    <name type="common">Dalmatian daisy</name>
    <name type="synonym">Chrysanthemum cinerariifolium</name>
    <dbReference type="NCBI Taxonomy" id="118510"/>
    <lineage>
        <taxon>Eukaryota</taxon>
        <taxon>Viridiplantae</taxon>
        <taxon>Streptophyta</taxon>
        <taxon>Embryophyta</taxon>
        <taxon>Tracheophyta</taxon>
        <taxon>Spermatophyta</taxon>
        <taxon>Magnoliopsida</taxon>
        <taxon>eudicotyledons</taxon>
        <taxon>Gunneridae</taxon>
        <taxon>Pentapetalae</taxon>
        <taxon>asterids</taxon>
        <taxon>campanulids</taxon>
        <taxon>Asterales</taxon>
        <taxon>Asteraceae</taxon>
        <taxon>Asteroideae</taxon>
        <taxon>Anthemideae</taxon>
        <taxon>Anthemidinae</taxon>
        <taxon>Tanacetum</taxon>
    </lineage>
</organism>
<evidence type="ECO:0000256" key="1">
    <source>
        <dbReference type="PROSITE-ProRule" id="PRU00047"/>
    </source>
</evidence>
<accession>A0A699U3L4</accession>
<dbReference type="AlphaFoldDB" id="A0A699U3L4"/>
<feature type="non-terminal residue" evidence="3">
    <location>
        <position position="1"/>
    </location>
</feature>
<gene>
    <name evidence="3" type="ORF">Tci_887847</name>
</gene>
<evidence type="ECO:0000313" key="3">
    <source>
        <dbReference type="EMBL" id="GFD15878.1"/>
    </source>
</evidence>
<feature type="domain" description="CCHC-type" evidence="2">
    <location>
        <begin position="96"/>
        <end position="109"/>
    </location>
</feature>
<dbReference type="Gene3D" id="4.10.60.10">
    <property type="entry name" value="Zinc finger, CCHC-type"/>
    <property type="match status" value="1"/>
</dbReference>
<reference evidence="3" key="1">
    <citation type="journal article" date="2019" name="Sci. Rep.">
        <title>Draft genome of Tanacetum cinerariifolium, the natural source of mosquito coil.</title>
        <authorList>
            <person name="Yamashiro T."/>
            <person name="Shiraishi A."/>
            <person name="Satake H."/>
            <person name="Nakayama K."/>
        </authorList>
    </citation>
    <scope>NUCLEOTIDE SEQUENCE</scope>
</reference>
<dbReference type="InterPro" id="IPR036875">
    <property type="entry name" value="Znf_CCHC_sf"/>
</dbReference>
<evidence type="ECO:0000259" key="2">
    <source>
        <dbReference type="PROSITE" id="PS50158"/>
    </source>
</evidence>
<dbReference type="PROSITE" id="PS50158">
    <property type="entry name" value="ZF_CCHC"/>
    <property type="match status" value="1"/>
</dbReference>
<dbReference type="GO" id="GO:0003676">
    <property type="term" value="F:nucleic acid binding"/>
    <property type="evidence" value="ECO:0007669"/>
    <property type="project" value="InterPro"/>
</dbReference>